<keyword evidence="2" id="KW-0446">Lipid-binding</keyword>
<dbReference type="InterPro" id="IPR043168">
    <property type="entry name" value="DegV_C"/>
</dbReference>
<evidence type="ECO:0008006" key="5">
    <source>
        <dbReference type="Google" id="ProtNLM"/>
    </source>
</evidence>
<dbReference type="GO" id="GO:0008289">
    <property type="term" value="F:lipid binding"/>
    <property type="evidence" value="ECO:0007669"/>
    <property type="project" value="UniProtKB-KW"/>
</dbReference>
<dbReference type="Gene3D" id="3.30.1180.10">
    <property type="match status" value="1"/>
</dbReference>
<evidence type="ECO:0000313" key="4">
    <source>
        <dbReference type="Proteomes" id="UP000593890"/>
    </source>
</evidence>
<dbReference type="EMBL" id="AP023321">
    <property type="protein sequence ID" value="BCI61542.1"/>
    <property type="molecule type" value="Genomic_DNA"/>
</dbReference>
<evidence type="ECO:0000256" key="1">
    <source>
        <dbReference type="ARBA" id="ARBA00003238"/>
    </source>
</evidence>
<dbReference type="KEGG" id="sman:C12CBH8_21810"/>
<dbReference type="Pfam" id="PF02645">
    <property type="entry name" value="DegV"/>
    <property type="match status" value="1"/>
</dbReference>
<gene>
    <name evidence="3" type="ORF">C12CBH8_21810</name>
</gene>
<sequence>MPNYVITTDSTVDMPRDYLQKNQVPCLGLSFSMAGIHYVDDENCPLSPEQFYSLVRQGQMPVTAQANMTDFIQMVEPLLAEGKDVLHIAFSSGLSGSLNSYNLGAQDLLGKYPDRKIVVVDSLCASMGEGLLLYHALQNWHKDMSLEENAQWLEENKLHLCHWFTVDDLHHLHRGGRVSKASAILGSLMGIKPVLHVDDEGHLILVEKVRGRAASLSAMVKHMAETAFDPKDQMVFISHGDCLEDAKKLEAMVRKQFGVKHFMINTIGPVIGTHSGPGTLALFFLGSKR</sequence>
<reference evidence="4" key="1">
    <citation type="submission" date="2020-07" db="EMBL/GenBank/DDBJ databases">
        <title>Complete genome sequencing of Clostridia bacterium strain 12CBH8.</title>
        <authorList>
            <person name="Sakamoto M."/>
            <person name="Murakami T."/>
            <person name="Mori H."/>
        </authorList>
    </citation>
    <scope>NUCLEOTIDE SEQUENCE [LARGE SCALE GENOMIC DNA]</scope>
    <source>
        <strain evidence="4">12CBH8</strain>
    </source>
</reference>
<dbReference type="RefSeq" id="WP_090264763.1">
    <property type="nucleotide sequence ID" value="NZ_AP023321.1"/>
</dbReference>
<dbReference type="Gene3D" id="3.40.50.10170">
    <property type="match status" value="1"/>
</dbReference>
<comment type="function">
    <text evidence="1">May bind long-chain fatty acids, such as palmitate, and may play a role in lipid transport or fatty acid metabolism.</text>
</comment>
<proteinExistence type="predicted"/>
<dbReference type="NCBIfam" id="TIGR00762">
    <property type="entry name" value="DegV"/>
    <property type="match status" value="1"/>
</dbReference>
<dbReference type="PROSITE" id="PS51482">
    <property type="entry name" value="DEGV"/>
    <property type="match status" value="1"/>
</dbReference>
<keyword evidence="4" id="KW-1185">Reference proteome</keyword>
<dbReference type="SUPFAM" id="SSF82549">
    <property type="entry name" value="DAK1/DegV-like"/>
    <property type="match status" value="1"/>
</dbReference>
<dbReference type="InterPro" id="IPR050270">
    <property type="entry name" value="DegV_domain_contain"/>
</dbReference>
<dbReference type="InterPro" id="IPR003797">
    <property type="entry name" value="DegV"/>
</dbReference>
<dbReference type="PANTHER" id="PTHR33434:SF3">
    <property type="entry name" value="DEGV DOMAIN-CONTAINING PROTEIN YITS"/>
    <property type="match status" value="1"/>
</dbReference>
<protein>
    <recommendedName>
        <fullName evidence="5">Fatty acid-binding protein DegV</fullName>
    </recommendedName>
</protein>
<organism evidence="3 4">
    <name type="scientific">Solibaculum mannosilyticum</name>
    <dbReference type="NCBI Taxonomy" id="2780922"/>
    <lineage>
        <taxon>Bacteria</taxon>
        <taxon>Bacillati</taxon>
        <taxon>Bacillota</taxon>
        <taxon>Clostridia</taxon>
        <taxon>Eubacteriales</taxon>
        <taxon>Oscillospiraceae</taxon>
        <taxon>Solibaculum</taxon>
    </lineage>
</organism>
<dbReference type="AlphaFoldDB" id="A0A7I8D744"/>
<accession>A0A7I8D744</accession>
<name>A0A7I8D744_9FIRM</name>
<evidence type="ECO:0000313" key="3">
    <source>
        <dbReference type="EMBL" id="BCI61542.1"/>
    </source>
</evidence>
<dbReference type="Proteomes" id="UP000593890">
    <property type="component" value="Chromosome"/>
</dbReference>
<dbReference type="PANTHER" id="PTHR33434">
    <property type="entry name" value="DEGV DOMAIN-CONTAINING PROTEIN DR_1986-RELATED"/>
    <property type="match status" value="1"/>
</dbReference>
<evidence type="ECO:0000256" key="2">
    <source>
        <dbReference type="ARBA" id="ARBA00023121"/>
    </source>
</evidence>